<dbReference type="GO" id="GO:0005886">
    <property type="term" value="C:plasma membrane"/>
    <property type="evidence" value="ECO:0007669"/>
    <property type="project" value="UniProtKB-SubCell"/>
</dbReference>
<dbReference type="InterPro" id="IPR011527">
    <property type="entry name" value="ABC1_TM_dom"/>
</dbReference>
<dbReference type="PROSITE" id="PS00211">
    <property type="entry name" value="ABC_TRANSPORTER_1"/>
    <property type="match status" value="1"/>
</dbReference>
<feature type="transmembrane region" description="Helical" evidence="11">
    <location>
        <begin position="145"/>
        <end position="166"/>
    </location>
</feature>
<dbReference type="FunFam" id="3.40.50.300:FF:000299">
    <property type="entry name" value="ABC transporter ATP-binding protein/permease"/>
    <property type="match status" value="1"/>
</dbReference>
<sequence>MGPEAGTKQQVTPGTTKRILPYTRPYRLSIVFLLVIAALNAGIAVATPLLFKYIIDDGIAVRNSAVVVWAAVAVAGLALLGGLLGFAEAWYSGRVSEGLIYDLRTKVFDHVQRQPLAFFTRAQTGALVARLNNDVIGAQKAVTSLLSTVVSAGLTLVFVLIAMFYLSWVVTLVSLVLLPLFILPGRIVGRRLQRLIRSHMQVNAELGSLMNERFNVTGALLAKLYGRPQTETGLFSRLAGKGRDLGVTTAIYVKMLPISMLLVSSLATAVVYGVGGDLVVRDAFQMGTLVALATLLTRLLTPITQLSNAQADVMSALVSFDRLFEILNLKPLIAEKPDAVPLPARSGDAATLDVEFDGVAFRYPKGSDVSLASLESIALPTQERVSDDWTLHGLTFTVPAGKLTALVGPSGAGKTTITQLVPRLYDPVEGTVRIGGTDIRDLTLESLRDTVGMVTQEAHLFHTTIRDNLTYGRPDATEEELVDACRAAQIWNLIETLPDGFDTLVGDRGYRLSGGEKQRIAMARLLLKAPPVVVLDEATAHLDSESEAALQRALKTALKGRTSLVIAHRLSTIRDADQILVIDKGRVQERGTHEELLAQGGLYAELYRTQFSGQSSRGADTDGGGRTHGNGAEPAHVPQPVGPGGPFPGGPGGPYGGGPGGPFPGGPGHGPGPHMTPGGPPPGHR</sequence>
<evidence type="ECO:0000256" key="5">
    <source>
        <dbReference type="ARBA" id="ARBA00022741"/>
    </source>
</evidence>
<keyword evidence="2" id="KW-0813">Transport</keyword>
<evidence type="ECO:0000256" key="8">
    <source>
        <dbReference type="ARBA" id="ARBA00023136"/>
    </source>
</evidence>
<dbReference type="SUPFAM" id="SSF90123">
    <property type="entry name" value="ABC transporter transmembrane region"/>
    <property type="match status" value="1"/>
</dbReference>
<dbReference type="CDD" id="cd18550">
    <property type="entry name" value="ABC_6TM_exporter_like"/>
    <property type="match status" value="1"/>
</dbReference>
<keyword evidence="7 11" id="KW-1133">Transmembrane helix</keyword>
<dbReference type="InterPro" id="IPR017871">
    <property type="entry name" value="ABC_transporter-like_CS"/>
</dbReference>
<evidence type="ECO:0000256" key="11">
    <source>
        <dbReference type="SAM" id="Phobius"/>
    </source>
</evidence>
<evidence type="ECO:0000256" key="4">
    <source>
        <dbReference type="ARBA" id="ARBA00022692"/>
    </source>
</evidence>
<evidence type="ECO:0000256" key="6">
    <source>
        <dbReference type="ARBA" id="ARBA00022840"/>
    </source>
</evidence>
<dbReference type="GO" id="GO:0015421">
    <property type="term" value="F:ABC-type oligopeptide transporter activity"/>
    <property type="evidence" value="ECO:0007669"/>
    <property type="project" value="TreeGrafter"/>
</dbReference>
<comment type="similarity">
    <text evidence="9">Belongs to the ABC transporter superfamily. Lipid exporter (TC 3.A.1.106) family.</text>
</comment>
<feature type="domain" description="ABC transporter" evidence="12">
    <location>
        <begin position="372"/>
        <end position="609"/>
    </location>
</feature>
<organism evidence="14">
    <name type="scientific">Streptomyces sp. DSM 11171</name>
    <dbReference type="NCBI Taxonomy" id="1740725"/>
    <lineage>
        <taxon>Bacteria</taxon>
        <taxon>Bacillati</taxon>
        <taxon>Actinomycetota</taxon>
        <taxon>Actinomycetes</taxon>
        <taxon>Kitasatosporales</taxon>
        <taxon>Streptomycetaceae</taxon>
        <taxon>Streptomyces</taxon>
    </lineage>
</organism>
<dbReference type="PANTHER" id="PTHR43394">
    <property type="entry name" value="ATP-DEPENDENT PERMEASE MDL1, MITOCHONDRIAL"/>
    <property type="match status" value="1"/>
</dbReference>
<evidence type="ECO:0000256" key="7">
    <source>
        <dbReference type="ARBA" id="ARBA00022989"/>
    </source>
</evidence>
<accession>A0A0P0KKP2</accession>
<keyword evidence="6" id="KW-0067">ATP-binding</keyword>
<dbReference type="PROSITE" id="PS50893">
    <property type="entry name" value="ABC_TRANSPORTER_2"/>
    <property type="match status" value="1"/>
</dbReference>
<dbReference type="Gene3D" id="3.40.50.300">
    <property type="entry name" value="P-loop containing nucleotide triphosphate hydrolases"/>
    <property type="match status" value="1"/>
</dbReference>
<dbReference type="SUPFAM" id="SSF52540">
    <property type="entry name" value="P-loop containing nucleoside triphosphate hydrolases"/>
    <property type="match status" value="1"/>
</dbReference>
<keyword evidence="4 11" id="KW-0812">Transmembrane</keyword>
<evidence type="ECO:0000256" key="10">
    <source>
        <dbReference type="SAM" id="MobiDB-lite"/>
    </source>
</evidence>
<feature type="transmembrane region" description="Helical" evidence="11">
    <location>
        <begin position="28"/>
        <end position="55"/>
    </location>
</feature>
<dbReference type="Pfam" id="PF00664">
    <property type="entry name" value="ABC_membrane"/>
    <property type="match status" value="1"/>
</dbReference>
<dbReference type="InterPro" id="IPR003593">
    <property type="entry name" value="AAA+_ATPase"/>
</dbReference>
<dbReference type="InterPro" id="IPR027417">
    <property type="entry name" value="P-loop_NTPase"/>
</dbReference>
<feature type="domain" description="ABC transmembrane type-1" evidence="13">
    <location>
        <begin position="31"/>
        <end position="315"/>
    </location>
</feature>
<dbReference type="PANTHER" id="PTHR43394:SF1">
    <property type="entry name" value="ATP-BINDING CASSETTE SUB-FAMILY B MEMBER 10, MITOCHONDRIAL"/>
    <property type="match status" value="1"/>
</dbReference>
<name>A0A0P0KKP2_9ACTN</name>
<comment type="subcellular location">
    <subcellularLocation>
        <location evidence="1">Cell membrane</location>
        <topology evidence="1">Multi-pass membrane protein</topology>
    </subcellularLocation>
</comment>
<gene>
    <name evidence="14" type="primary">fegP</name>
</gene>
<evidence type="ECO:0000259" key="13">
    <source>
        <dbReference type="PROSITE" id="PS50929"/>
    </source>
</evidence>
<keyword evidence="3" id="KW-1003">Cell membrane</keyword>
<dbReference type="AlphaFoldDB" id="A0A0P0KKP2"/>
<evidence type="ECO:0000256" key="2">
    <source>
        <dbReference type="ARBA" id="ARBA00022448"/>
    </source>
</evidence>
<feature type="transmembrane region" description="Helical" evidence="11">
    <location>
        <begin position="67"/>
        <end position="87"/>
    </location>
</feature>
<dbReference type="Gene3D" id="1.20.1560.10">
    <property type="entry name" value="ABC transporter type 1, transmembrane domain"/>
    <property type="match status" value="1"/>
</dbReference>
<dbReference type="InterPro" id="IPR003439">
    <property type="entry name" value="ABC_transporter-like_ATP-bd"/>
</dbReference>
<feature type="transmembrane region" description="Helical" evidence="11">
    <location>
        <begin position="172"/>
        <end position="189"/>
    </location>
</feature>
<dbReference type="GO" id="GO:0005524">
    <property type="term" value="F:ATP binding"/>
    <property type="evidence" value="ECO:0007669"/>
    <property type="project" value="UniProtKB-KW"/>
</dbReference>
<evidence type="ECO:0000313" key="14">
    <source>
        <dbReference type="EMBL" id="ALK27913.1"/>
    </source>
</evidence>
<dbReference type="InterPro" id="IPR036640">
    <property type="entry name" value="ABC1_TM_sf"/>
</dbReference>
<dbReference type="SMART" id="SM00382">
    <property type="entry name" value="AAA"/>
    <property type="match status" value="1"/>
</dbReference>
<feature type="compositionally biased region" description="Pro residues" evidence="10">
    <location>
        <begin position="640"/>
        <end position="651"/>
    </location>
</feature>
<dbReference type="InterPro" id="IPR039421">
    <property type="entry name" value="Type_1_exporter"/>
</dbReference>
<dbReference type="GO" id="GO:0016887">
    <property type="term" value="F:ATP hydrolysis activity"/>
    <property type="evidence" value="ECO:0007669"/>
    <property type="project" value="InterPro"/>
</dbReference>
<feature type="transmembrane region" description="Helical" evidence="11">
    <location>
        <begin position="251"/>
        <end position="272"/>
    </location>
</feature>
<protein>
    <submittedName>
        <fullName evidence="14">Putative ABC transporter</fullName>
    </submittedName>
</protein>
<feature type="region of interest" description="Disordered" evidence="10">
    <location>
        <begin position="613"/>
        <end position="685"/>
    </location>
</feature>
<reference evidence="14" key="1">
    <citation type="journal article" date="2015" name="ChemBioChem">
        <title>Biosynthesis of the Peptide Antibiotic Feglymycin by a Linear Nonribosomal Peptide Synthetase Mechanism.</title>
        <authorList>
            <person name="Gonsior M."/>
            <person name="Muehlenweg A."/>
            <person name="Tietzmann M."/>
            <person name="Rausch S."/>
            <person name="Poch A."/>
            <person name="Suessmuth R.D."/>
        </authorList>
    </citation>
    <scope>NUCLEOTIDE SEQUENCE</scope>
    <source>
        <strain evidence="14">DSM 11171</strain>
    </source>
</reference>
<dbReference type="Pfam" id="PF00005">
    <property type="entry name" value="ABC_tran"/>
    <property type="match status" value="1"/>
</dbReference>
<evidence type="ECO:0000256" key="1">
    <source>
        <dbReference type="ARBA" id="ARBA00004651"/>
    </source>
</evidence>
<evidence type="ECO:0000256" key="9">
    <source>
        <dbReference type="ARBA" id="ARBA00061644"/>
    </source>
</evidence>
<keyword evidence="5" id="KW-0547">Nucleotide-binding</keyword>
<evidence type="ECO:0000259" key="12">
    <source>
        <dbReference type="PROSITE" id="PS50893"/>
    </source>
</evidence>
<dbReference type="PROSITE" id="PS50929">
    <property type="entry name" value="ABC_TM1F"/>
    <property type="match status" value="1"/>
</dbReference>
<proteinExistence type="inferred from homology"/>
<dbReference type="EMBL" id="KT809366">
    <property type="protein sequence ID" value="ALK27913.1"/>
    <property type="molecule type" value="Genomic_DNA"/>
</dbReference>
<keyword evidence="8 11" id="KW-0472">Membrane</keyword>
<evidence type="ECO:0000256" key="3">
    <source>
        <dbReference type="ARBA" id="ARBA00022475"/>
    </source>
</evidence>